<dbReference type="GeneID" id="112682693"/>
<dbReference type="OrthoDB" id="6571597at2759"/>
<accession>A0A8B8FEI7</accession>
<evidence type="ECO:0000313" key="2">
    <source>
        <dbReference type="RefSeq" id="XP_025409158.1"/>
    </source>
</evidence>
<evidence type="ECO:0000313" key="1">
    <source>
        <dbReference type="Proteomes" id="UP000694846"/>
    </source>
</evidence>
<keyword evidence="1" id="KW-1185">Reference proteome</keyword>
<dbReference type="RefSeq" id="XP_025409158.1">
    <property type="nucleotide sequence ID" value="XM_025553373.1"/>
</dbReference>
<proteinExistence type="predicted"/>
<organism evidence="1 2">
    <name type="scientific">Sipha flava</name>
    <name type="common">yellow sugarcane aphid</name>
    <dbReference type="NCBI Taxonomy" id="143950"/>
    <lineage>
        <taxon>Eukaryota</taxon>
        <taxon>Metazoa</taxon>
        <taxon>Ecdysozoa</taxon>
        <taxon>Arthropoda</taxon>
        <taxon>Hexapoda</taxon>
        <taxon>Insecta</taxon>
        <taxon>Pterygota</taxon>
        <taxon>Neoptera</taxon>
        <taxon>Paraneoptera</taxon>
        <taxon>Hemiptera</taxon>
        <taxon>Sternorrhyncha</taxon>
        <taxon>Aphidomorpha</taxon>
        <taxon>Aphidoidea</taxon>
        <taxon>Aphididae</taxon>
        <taxon>Sipha</taxon>
    </lineage>
</organism>
<reference evidence="2" key="1">
    <citation type="submission" date="2025-08" db="UniProtKB">
        <authorList>
            <consortium name="RefSeq"/>
        </authorList>
    </citation>
    <scope>IDENTIFICATION</scope>
    <source>
        <tissue evidence="2">Whole body</tissue>
    </source>
</reference>
<protein>
    <submittedName>
        <fullName evidence="2">Uncharacterized protein LOC112682693</fullName>
    </submittedName>
</protein>
<dbReference type="Proteomes" id="UP000694846">
    <property type="component" value="Unplaced"/>
</dbReference>
<dbReference type="AlphaFoldDB" id="A0A8B8FEI7"/>
<name>A0A8B8FEI7_9HEMI</name>
<gene>
    <name evidence="2" type="primary">LOC112682693</name>
</gene>
<sequence>MDQHQNQTECEQDNAINACREAKKEVVQTNTNCPQTNTPAKSNCARLDSKCCTLSPVSPGPVAQYNPCEKIQYCTKRLCKNEKNECGKSELTDYGKEYASKTGSLIKNCLCVKHNGLQDTCKHPGCCTKIGCLDNPSPTCPPGKKWKNDYNRNNRRTDECFD</sequence>